<sequence length="190" mass="19146">MSPFASAPAARASTASTSTQGHPTADTADSRSTPSAASQTAGEAGEAGESDEAEAWDASLLPLLGGKGSRSDGASDADAGLLREEQVGAAGVVGASAYMTARGAGADQAFAEPTRPAWRPKPAAEGALPRPEFACSGAEPEKRSAADPADTDAEKDDTARGRGKGRSKKRDEEGGSSVADLLRQSEDIWG</sequence>
<organism evidence="2 3">
    <name type="scientific">Streptomyces varsoviensis</name>
    <dbReference type="NCBI Taxonomy" id="67373"/>
    <lineage>
        <taxon>Bacteria</taxon>
        <taxon>Bacillati</taxon>
        <taxon>Actinomycetota</taxon>
        <taxon>Actinomycetes</taxon>
        <taxon>Kitasatosporales</taxon>
        <taxon>Streptomycetaceae</taxon>
        <taxon>Streptomyces</taxon>
    </lineage>
</organism>
<proteinExistence type="predicted"/>
<gene>
    <name evidence="2" type="ORF">ADK38_10675</name>
</gene>
<feature type="compositionally biased region" description="Low complexity" evidence="1">
    <location>
        <begin position="1"/>
        <end position="19"/>
    </location>
</feature>
<keyword evidence="3" id="KW-1185">Reference proteome</keyword>
<reference evidence="2 3" key="1">
    <citation type="submission" date="2015-07" db="EMBL/GenBank/DDBJ databases">
        <authorList>
            <person name="Ju K.-S."/>
            <person name="Doroghazi J.R."/>
            <person name="Metcalf W.W."/>
        </authorList>
    </citation>
    <scope>NUCLEOTIDE SEQUENCE [LARGE SCALE GENOMIC DNA]</scope>
    <source>
        <strain evidence="2 3">NRRL B-3589</strain>
    </source>
</reference>
<accession>A0ABR5J9H9</accession>
<dbReference type="EMBL" id="LGUT01000898">
    <property type="protein sequence ID" value="KOG90085.1"/>
    <property type="molecule type" value="Genomic_DNA"/>
</dbReference>
<evidence type="ECO:0000256" key="1">
    <source>
        <dbReference type="SAM" id="MobiDB-lite"/>
    </source>
</evidence>
<comment type="caution">
    <text evidence="2">The sequence shown here is derived from an EMBL/GenBank/DDBJ whole genome shotgun (WGS) entry which is preliminary data.</text>
</comment>
<protein>
    <submittedName>
        <fullName evidence="2">Uncharacterized protein</fullName>
    </submittedName>
</protein>
<feature type="compositionally biased region" description="Low complexity" evidence="1">
    <location>
        <begin position="35"/>
        <end position="44"/>
    </location>
</feature>
<dbReference type="Proteomes" id="UP000037020">
    <property type="component" value="Unassembled WGS sequence"/>
</dbReference>
<feature type="compositionally biased region" description="Acidic residues" evidence="1">
    <location>
        <begin position="46"/>
        <end position="55"/>
    </location>
</feature>
<evidence type="ECO:0000313" key="2">
    <source>
        <dbReference type="EMBL" id="KOG90085.1"/>
    </source>
</evidence>
<name>A0ABR5J9H9_9ACTN</name>
<evidence type="ECO:0000313" key="3">
    <source>
        <dbReference type="Proteomes" id="UP000037020"/>
    </source>
</evidence>
<feature type="region of interest" description="Disordered" evidence="1">
    <location>
        <begin position="1"/>
        <end position="79"/>
    </location>
</feature>
<feature type="region of interest" description="Disordered" evidence="1">
    <location>
        <begin position="106"/>
        <end position="190"/>
    </location>
</feature>